<name>A0A9X6JII4_BACUK</name>
<dbReference type="Proteomes" id="UP000195087">
    <property type="component" value="Unassembled WGS sequence"/>
</dbReference>
<dbReference type="EMBL" id="NFEH01000124">
    <property type="protein sequence ID" value="OTZ67072.1"/>
    <property type="molecule type" value="Genomic_DNA"/>
</dbReference>
<proteinExistence type="predicted"/>
<dbReference type="InterPro" id="IPR014976">
    <property type="entry name" value="AbpA_HamA_C"/>
</dbReference>
<accession>A0A9X6JII4</accession>
<gene>
    <name evidence="2" type="ORF">BK769_30940</name>
</gene>
<dbReference type="Pfam" id="PF08878">
    <property type="entry name" value="HamA"/>
    <property type="match status" value="1"/>
</dbReference>
<feature type="domain" description="Anti-bacteriophage protein A/HamA C-terminal" evidence="1">
    <location>
        <begin position="12"/>
        <end position="269"/>
    </location>
</feature>
<dbReference type="AlphaFoldDB" id="A0A9X6JII4"/>
<evidence type="ECO:0000313" key="3">
    <source>
        <dbReference type="Proteomes" id="UP000195087"/>
    </source>
</evidence>
<comment type="caution">
    <text evidence="2">The sequence shown here is derived from an EMBL/GenBank/DDBJ whole genome shotgun (WGS) entry which is preliminary data.</text>
</comment>
<evidence type="ECO:0000259" key="1">
    <source>
        <dbReference type="Pfam" id="PF08878"/>
    </source>
</evidence>
<sequence length="273" mass="31369">MILTTQSHIRWFENTGQTIQTSEGKNIEVLEFKHEHDEEILSSWAKHFREHYCLDSEIDFFREGYNYTRAEYLNIIKFPDISRTPGPSIRAGDFGEILVADYLEFILNYWVPRTRYGTKVIGNESSKGCDTLAFKIISDGEYTPEDTLAIFETKTQFSGTRANPRLQNAVDDSKKDVARKGESLNAIKQQLYLKNELEESKRINRFQNPTDHPYKEISGAVAMFSSSLLDSSTITNTSINEHPNKDNLTLLVIHGENMMTLVHELYRRAADEA</sequence>
<protein>
    <submittedName>
        <fullName evidence="2">Virulence associated protein</fullName>
    </submittedName>
</protein>
<dbReference type="RefSeq" id="WP_048534054.1">
    <property type="nucleotide sequence ID" value="NZ_NFEH01000124.1"/>
</dbReference>
<evidence type="ECO:0000313" key="2">
    <source>
        <dbReference type="EMBL" id="OTZ67072.1"/>
    </source>
</evidence>
<reference evidence="2 3" key="1">
    <citation type="submission" date="2016-10" db="EMBL/GenBank/DDBJ databases">
        <title>Comparative genomics of Bacillus thuringiensis reveals a path to pathogens against multiple invertebrate hosts.</title>
        <authorList>
            <person name="Zheng J."/>
            <person name="Gao Q."/>
            <person name="Liu H."/>
            <person name="Peng D."/>
            <person name="Ruan L."/>
            <person name="Sun M."/>
        </authorList>
    </citation>
    <scope>NUCLEOTIDE SEQUENCE [LARGE SCALE GENOMIC DNA]</scope>
    <source>
        <strain evidence="2">BGSC 4W1</strain>
    </source>
</reference>
<organism evidence="2 3">
    <name type="scientific">Bacillus thuringiensis serovar kumamotoensis</name>
    <dbReference type="NCBI Taxonomy" id="132267"/>
    <lineage>
        <taxon>Bacteria</taxon>
        <taxon>Bacillati</taxon>
        <taxon>Bacillota</taxon>
        <taxon>Bacilli</taxon>
        <taxon>Bacillales</taxon>
        <taxon>Bacillaceae</taxon>
        <taxon>Bacillus</taxon>
        <taxon>Bacillus cereus group</taxon>
    </lineage>
</organism>